<evidence type="ECO:0000313" key="9">
    <source>
        <dbReference type="EMBL" id="SER12607.1"/>
    </source>
</evidence>
<sequence>MKRLQNLPLSTHVLVNLILLFISLFVAIWFGAANTRLIDVWNAISSNSEGEYYSILREIRIPRVLAAFFVGSALAVAGAIMQGVTRNPLADPGLLGITAGANAALAVTFAFIPNSSYLSLILASFVGAGIGMILVIGISAATNGGLSPLKLVLAGAAITAFLQAIADGVGLLFQITKDVSMWTAGGLVGTSWNALIVTPVIIVGLVISLLMGKVLTTLSINEDVAVGLGQKTKLVKAILLVLVVVLAGAAVALVGNLAFVGLMIPHIVRFLVGTDYQRIIPICILVGGLFMILADFIGRTVNAPFEVPVVAIVAVIGLPFFLLLVRKGGRQFES</sequence>
<gene>
    <name evidence="9" type="ORF">SAMN05216362_14914</name>
</gene>
<accession>A0A1H9LN16</accession>
<feature type="transmembrane region" description="Helical" evidence="8">
    <location>
        <begin position="279"/>
        <end position="298"/>
    </location>
</feature>
<evidence type="ECO:0000256" key="4">
    <source>
        <dbReference type="ARBA" id="ARBA00022475"/>
    </source>
</evidence>
<dbReference type="RefSeq" id="WP_091775716.1">
    <property type="nucleotide sequence ID" value="NZ_CAESCL010000006.1"/>
</dbReference>
<proteinExistence type="inferred from homology"/>
<dbReference type="CDD" id="cd06550">
    <property type="entry name" value="TM_ABC_iron-siderophores_like"/>
    <property type="match status" value="1"/>
</dbReference>
<keyword evidence="5 8" id="KW-0812">Transmembrane</keyword>
<dbReference type="Gene3D" id="1.10.3470.10">
    <property type="entry name" value="ABC transporter involved in vitamin B12 uptake, BtuC"/>
    <property type="match status" value="1"/>
</dbReference>
<keyword evidence="7 8" id="KW-0472">Membrane</keyword>
<comment type="subcellular location">
    <subcellularLocation>
        <location evidence="1">Cell membrane</location>
        <topology evidence="1">Multi-pass membrane protein</topology>
    </subcellularLocation>
</comment>
<evidence type="ECO:0000256" key="7">
    <source>
        <dbReference type="ARBA" id="ARBA00023136"/>
    </source>
</evidence>
<keyword evidence="10" id="KW-1185">Reference proteome</keyword>
<dbReference type="SUPFAM" id="SSF81345">
    <property type="entry name" value="ABC transporter involved in vitamin B12 uptake, BtuC"/>
    <property type="match status" value="1"/>
</dbReference>
<comment type="similarity">
    <text evidence="2">Belongs to the binding-protein-dependent transport system permease family. FecCD subfamily.</text>
</comment>
<feature type="transmembrane region" description="Helical" evidence="8">
    <location>
        <begin position="151"/>
        <end position="175"/>
    </location>
</feature>
<reference evidence="9 10" key="1">
    <citation type="submission" date="2016-10" db="EMBL/GenBank/DDBJ databases">
        <authorList>
            <person name="de Groot N.N."/>
        </authorList>
    </citation>
    <scope>NUCLEOTIDE SEQUENCE [LARGE SCALE GENOMIC DNA]</scope>
    <source>
        <strain evidence="9 10">DSM 21633</strain>
    </source>
</reference>
<organism evidence="9 10">
    <name type="scientific">Piscibacillus halophilus</name>
    <dbReference type="NCBI Taxonomy" id="571933"/>
    <lineage>
        <taxon>Bacteria</taxon>
        <taxon>Bacillati</taxon>
        <taxon>Bacillota</taxon>
        <taxon>Bacilli</taxon>
        <taxon>Bacillales</taxon>
        <taxon>Bacillaceae</taxon>
        <taxon>Piscibacillus</taxon>
    </lineage>
</organism>
<dbReference type="Pfam" id="PF01032">
    <property type="entry name" value="FecCD"/>
    <property type="match status" value="1"/>
</dbReference>
<evidence type="ECO:0000256" key="2">
    <source>
        <dbReference type="ARBA" id="ARBA00007935"/>
    </source>
</evidence>
<dbReference type="PANTHER" id="PTHR30472">
    <property type="entry name" value="FERRIC ENTEROBACTIN TRANSPORT SYSTEM PERMEASE PROTEIN"/>
    <property type="match status" value="1"/>
</dbReference>
<dbReference type="STRING" id="571933.SAMN05216362_14914"/>
<feature type="transmembrane region" description="Helical" evidence="8">
    <location>
        <begin position="237"/>
        <end position="259"/>
    </location>
</feature>
<name>A0A1H9LN16_9BACI</name>
<keyword evidence="3" id="KW-0813">Transport</keyword>
<feature type="transmembrane region" description="Helical" evidence="8">
    <location>
        <begin position="61"/>
        <end position="81"/>
    </location>
</feature>
<feature type="transmembrane region" description="Helical" evidence="8">
    <location>
        <begin position="12"/>
        <end position="32"/>
    </location>
</feature>
<evidence type="ECO:0000256" key="8">
    <source>
        <dbReference type="SAM" id="Phobius"/>
    </source>
</evidence>
<keyword evidence="6 8" id="KW-1133">Transmembrane helix</keyword>
<dbReference type="GO" id="GO:0033214">
    <property type="term" value="P:siderophore-iron import into cell"/>
    <property type="evidence" value="ECO:0007669"/>
    <property type="project" value="TreeGrafter"/>
</dbReference>
<dbReference type="GO" id="GO:0005886">
    <property type="term" value="C:plasma membrane"/>
    <property type="evidence" value="ECO:0007669"/>
    <property type="project" value="UniProtKB-SubCell"/>
</dbReference>
<dbReference type="InterPro" id="IPR000522">
    <property type="entry name" value="ABC_transptr_permease_BtuC"/>
</dbReference>
<evidence type="ECO:0000313" key="10">
    <source>
        <dbReference type="Proteomes" id="UP000199427"/>
    </source>
</evidence>
<feature type="transmembrane region" description="Helical" evidence="8">
    <location>
        <begin position="305"/>
        <end position="325"/>
    </location>
</feature>
<protein>
    <submittedName>
        <fullName evidence="9">Iron complex transport system permease protein</fullName>
    </submittedName>
</protein>
<dbReference type="GO" id="GO:0022857">
    <property type="term" value="F:transmembrane transporter activity"/>
    <property type="evidence" value="ECO:0007669"/>
    <property type="project" value="InterPro"/>
</dbReference>
<dbReference type="PANTHER" id="PTHR30472:SF65">
    <property type="entry name" value="SIDEROPHORE TRANSPORT SYSTEM PERMEASE PROTEIN YFIZ-RELATED"/>
    <property type="match status" value="1"/>
</dbReference>
<feature type="transmembrane region" description="Helical" evidence="8">
    <location>
        <begin position="195"/>
        <end position="216"/>
    </location>
</feature>
<evidence type="ECO:0000256" key="1">
    <source>
        <dbReference type="ARBA" id="ARBA00004651"/>
    </source>
</evidence>
<feature type="transmembrane region" description="Helical" evidence="8">
    <location>
        <begin position="93"/>
        <end position="112"/>
    </location>
</feature>
<feature type="transmembrane region" description="Helical" evidence="8">
    <location>
        <begin position="118"/>
        <end position="139"/>
    </location>
</feature>
<dbReference type="OrthoDB" id="9811721at2"/>
<evidence type="ECO:0000256" key="5">
    <source>
        <dbReference type="ARBA" id="ARBA00022692"/>
    </source>
</evidence>
<dbReference type="InterPro" id="IPR037294">
    <property type="entry name" value="ABC_BtuC-like"/>
</dbReference>
<keyword evidence="4" id="KW-1003">Cell membrane</keyword>
<dbReference type="FunFam" id="1.10.3470.10:FF:000001">
    <property type="entry name" value="Vitamin B12 ABC transporter permease BtuC"/>
    <property type="match status" value="1"/>
</dbReference>
<dbReference type="AlphaFoldDB" id="A0A1H9LN16"/>
<dbReference type="EMBL" id="FOES01000049">
    <property type="protein sequence ID" value="SER12607.1"/>
    <property type="molecule type" value="Genomic_DNA"/>
</dbReference>
<evidence type="ECO:0000256" key="3">
    <source>
        <dbReference type="ARBA" id="ARBA00022448"/>
    </source>
</evidence>
<evidence type="ECO:0000256" key="6">
    <source>
        <dbReference type="ARBA" id="ARBA00022989"/>
    </source>
</evidence>
<dbReference type="Proteomes" id="UP000199427">
    <property type="component" value="Unassembled WGS sequence"/>
</dbReference>